<dbReference type="InterPro" id="IPR050988">
    <property type="entry name" value="Mannitol_DH/Oxidoreductase"/>
</dbReference>
<dbReference type="Proteomes" id="UP000623269">
    <property type="component" value="Unassembled WGS sequence"/>
</dbReference>
<keyword evidence="6" id="KW-1185">Reference proteome</keyword>
<dbReference type="EMBL" id="JAEAGR010000009">
    <property type="protein sequence ID" value="MBH1941148.1"/>
    <property type="molecule type" value="Genomic_DNA"/>
</dbReference>
<dbReference type="InterPro" id="IPR036291">
    <property type="entry name" value="NAD(P)-bd_dom_sf"/>
</dbReference>
<dbReference type="GO" id="GO:0008926">
    <property type="term" value="F:mannitol-1-phosphate 5-dehydrogenase activity"/>
    <property type="evidence" value="ECO:0007669"/>
    <property type="project" value="UniProtKB-EC"/>
</dbReference>
<dbReference type="SUPFAM" id="SSF48179">
    <property type="entry name" value="6-phosphogluconate dehydrogenase C-terminal domain-like"/>
    <property type="match status" value="1"/>
</dbReference>
<dbReference type="Gene3D" id="1.10.1040.10">
    <property type="entry name" value="N-(1-d-carboxylethyl)-l-norvaline Dehydrogenase, domain 2"/>
    <property type="match status" value="1"/>
</dbReference>
<dbReference type="InterPro" id="IPR013118">
    <property type="entry name" value="Mannitol_DH_C"/>
</dbReference>
<gene>
    <name evidence="5" type="ORF">I5677_09620</name>
</gene>
<feature type="domain" description="Mannitol dehydrogenase C-terminal" evidence="4">
    <location>
        <begin position="315"/>
        <end position="503"/>
    </location>
</feature>
<keyword evidence="1" id="KW-0560">Oxidoreductase</keyword>
<dbReference type="PANTHER" id="PTHR43362:SF1">
    <property type="entry name" value="MANNITOL DEHYDROGENASE 2-RELATED"/>
    <property type="match status" value="1"/>
</dbReference>
<dbReference type="AlphaFoldDB" id="A0A8J7KZX3"/>
<proteinExistence type="predicted"/>
<organism evidence="5 6">
    <name type="scientific">Mobilitalea sibirica</name>
    <dbReference type="NCBI Taxonomy" id="1462919"/>
    <lineage>
        <taxon>Bacteria</taxon>
        <taxon>Bacillati</taxon>
        <taxon>Bacillota</taxon>
        <taxon>Clostridia</taxon>
        <taxon>Lachnospirales</taxon>
        <taxon>Lachnospiraceae</taxon>
        <taxon>Mobilitalea</taxon>
    </lineage>
</organism>
<protein>
    <submittedName>
        <fullName evidence="5">Mannitol dehydrogenase family protein</fullName>
    </submittedName>
</protein>
<dbReference type="RefSeq" id="WP_197661374.1">
    <property type="nucleotide sequence ID" value="NZ_JAEAGR010000009.1"/>
</dbReference>
<dbReference type="InterPro" id="IPR013131">
    <property type="entry name" value="Mannitol_DH_N"/>
</dbReference>
<evidence type="ECO:0000259" key="4">
    <source>
        <dbReference type="Pfam" id="PF08125"/>
    </source>
</evidence>
<comment type="caution">
    <text evidence="5">The sequence shown here is derived from an EMBL/GenBank/DDBJ whole genome shotgun (WGS) entry which is preliminary data.</text>
</comment>
<accession>A0A8J7KZX3</accession>
<feature type="domain" description="Mannitol dehydrogenase N-terminal" evidence="3">
    <location>
        <begin position="36"/>
        <end position="303"/>
    </location>
</feature>
<dbReference type="InterPro" id="IPR013328">
    <property type="entry name" value="6PGD_dom2"/>
</dbReference>
<evidence type="ECO:0000256" key="1">
    <source>
        <dbReference type="ARBA" id="ARBA00023002"/>
    </source>
</evidence>
<evidence type="ECO:0000313" key="6">
    <source>
        <dbReference type="Proteomes" id="UP000623269"/>
    </source>
</evidence>
<name>A0A8J7KZX3_9FIRM</name>
<dbReference type="SUPFAM" id="SSF51735">
    <property type="entry name" value="NAD(P)-binding Rossmann-fold domains"/>
    <property type="match status" value="1"/>
</dbReference>
<reference evidence="5" key="1">
    <citation type="submission" date="2020-12" db="EMBL/GenBank/DDBJ databases">
        <title>M. sibirica DSM 26468T genome.</title>
        <authorList>
            <person name="Thieme N."/>
            <person name="Rettenmaier R."/>
            <person name="Zverlov V."/>
            <person name="Liebl W."/>
        </authorList>
    </citation>
    <scope>NUCLEOTIDE SEQUENCE</scope>
    <source>
        <strain evidence="5">DSM 26468</strain>
    </source>
</reference>
<dbReference type="PANTHER" id="PTHR43362">
    <property type="entry name" value="MANNITOL DEHYDROGENASE DSF1-RELATED"/>
    <property type="match status" value="1"/>
</dbReference>
<comment type="catalytic activity">
    <reaction evidence="2">
        <text>D-mannitol 1-phosphate + NAD(+) = beta-D-fructose 6-phosphate + NADH + H(+)</text>
        <dbReference type="Rhea" id="RHEA:19661"/>
        <dbReference type="ChEBI" id="CHEBI:15378"/>
        <dbReference type="ChEBI" id="CHEBI:57540"/>
        <dbReference type="ChEBI" id="CHEBI:57634"/>
        <dbReference type="ChEBI" id="CHEBI:57945"/>
        <dbReference type="ChEBI" id="CHEBI:61381"/>
        <dbReference type="EC" id="1.1.1.17"/>
    </reaction>
</comment>
<dbReference type="Pfam" id="PF08125">
    <property type="entry name" value="Mannitol_dh_C"/>
    <property type="match status" value="1"/>
</dbReference>
<evidence type="ECO:0000259" key="3">
    <source>
        <dbReference type="Pfam" id="PF01232"/>
    </source>
</evidence>
<evidence type="ECO:0000313" key="5">
    <source>
        <dbReference type="EMBL" id="MBH1941148.1"/>
    </source>
</evidence>
<dbReference type="Gene3D" id="3.40.50.720">
    <property type="entry name" value="NAD(P)-binding Rossmann-like Domain"/>
    <property type="match status" value="1"/>
</dbReference>
<sequence>MKLVNYDSSWKQKGYELPEYDREKVRKATKENPTWIHFGAGNIFRGFPAAGLQKMLDEGSYDKGVIVSEGFDYEIIEKAYKPFDDLSLLVVLKSNGSIEKKVIGSVVESIIADAANTTEWDRLKEIFKNPSLQLASFTITEKGYSLVDSKGDYLGVVVNDFEAGMDKPMHIMGKITALMVERYKNGAAPIALVSMDNCSHNGDKLYAAVETYAKTWVLKGYVEEGFLKYIKDEKKVAFPWSMIDKITPRPDDKVKQMLLEDDFEDTDLIITSKNTYTAAFVNAEETEYLVIEDTFPNGRPPFEKAGFLFTDRETVDKVEKMKVCTCLNPLHTALAIFGCLLSYQTIWEEMRDTELNKLVNKIGYVEGMPVVVNPGVLDPQDFIKAVLDLRLPNPFMPDAPQRIATDTSQKIPIRFGETIKAYHNSDSLNVNDLTLIPLTIAGWCRYLMGIDDNGNEFTPSPDPLLSELQGFVKNVKLGDTNLDKDLLKPILSNDKIFAVNLYEVGLGEKIEGMFKELIADKGAVRETLKKYLG</sequence>
<dbReference type="InterPro" id="IPR008927">
    <property type="entry name" value="6-PGluconate_DH-like_C_sf"/>
</dbReference>
<dbReference type="Pfam" id="PF01232">
    <property type="entry name" value="Mannitol_dh"/>
    <property type="match status" value="1"/>
</dbReference>
<evidence type="ECO:0000256" key="2">
    <source>
        <dbReference type="ARBA" id="ARBA00048615"/>
    </source>
</evidence>